<feature type="domain" description="Protein kinase" evidence="3">
    <location>
        <begin position="1"/>
        <end position="140"/>
    </location>
</feature>
<dbReference type="Pfam" id="PF00069">
    <property type="entry name" value="Pkinase"/>
    <property type="match status" value="1"/>
</dbReference>
<organism evidence="4 5">
    <name type="scientific">Neolentinus lepideus HHB14362 ss-1</name>
    <dbReference type="NCBI Taxonomy" id="1314782"/>
    <lineage>
        <taxon>Eukaryota</taxon>
        <taxon>Fungi</taxon>
        <taxon>Dikarya</taxon>
        <taxon>Basidiomycota</taxon>
        <taxon>Agaricomycotina</taxon>
        <taxon>Agaricomycetes</taxon>
        <taxon>Gloeophyllales</taxon>
        <taxon>Gloeophyllaceae</taxon>
        <taxon>Neolentinus</taxon>
    </lineage>
</organism>
<dbReference type="GO" id="GO:0005524">
    <property type="term" value="F:ATP binding"/>
    <property type="evidence" value="ECO:0007669"/>
    <property type="project" value="UniProtKB-KW"/>
</dbReference>
<dbReference type="OrthoDB" id="10252171at2759"/>
<evidence type="ECO:0000313" key="5">
    <source>
        <dbReference type="Proteomes" id="UP000076761"/>
    </source>
</evidence>
<dbReference type="GO" id="GO:0035556">
    <property type="term" value="P:intracellular signal transduction"/>
    <property type="evidence" value="ECO:0007669"/>
    <property type="project" value="TreeGrafter"/>
</dbReference>
<sequence>MLDFAIMMLFCDQGDILQYIEQHPHSNKLTLVQQISAGLDYIHHANRVHSNIKPENVLIDNDGIARIMDIGITAALEHGNLQTGVLTLPKDWMYKSDDKLTQLSMDNMVLQGQKQDIYTFAHTIYHTNLPDIYLLPGKGP</sequence>
<evidence type="ECO:0000256" key="1">
    <source>
        <dbReference type="ARBA" id="ARBA00022741"/>
    </source>
</evidence>
<dbReference type="GO" id="GO:0005737">
    <property type="term" value="C:cytoplasm"/>
    <property type="evidence" value="ECO:0007669"/>
    <property type="project" value="TreeGrafter"/>
</dbReference>
<proteinExistence type="predicted"/>
<evidence type="ECO:0000256" key="2">
    <source>
        <dbReference type="ARBA" id="ARBA00022840"/>
    </source>
</evidence>
<dbReference type="PROSITE" id="PS50011">
    <property type="entry name" value="PROTEIN_KINASE_DOM"/>
    <property type="match status" value="1"/>
</dbReference>
<dbReference type="Gene3D" id="1.10.510.10">
    <property type="entry name" value="Transferase(Phosphotransferase) domain 1"/>
    <property type="match status" value="1"/>
</dbReference>
<keyword evidence="4" id="KW-0808">Transferase</keyword>
<dbReference type="SUPFAM" id="SSF56112">
    <property type="entry name" value="Protein kinase-like (PK-like)"/>
    <property type="match status" value="1"/>
</dbReference>
<evidence type="ECO:0000313" key="4">
    <source>
        <dbReference type="EMBL" id="KZT19943.1"/>
    </source>
</evidence>
<protein>
    <submittedName>
        <fullName evidence="4">Kinase-like protein</fullName>
    </submittedName>
</protein>
<name>A0A165NQ10_9AGAM</name>
<gene>
    <name evidence="4" type="ORF">NEOLEDRAFT_1182966</name>
</gene>
<dbReference type="PANTHER" id="PTHR24346">
    <property type="entry name" value="MAP/MICROTUBULE AFFINITY-REGULATING KINASE"/>
    <property type="match status" value="1"/>
</dbReference>
<dbReference type="InterPro" id="IPR011009">
    <property type="entry name" value="Kinase-like_dom_sf"/>
</dbReference>
<keyword evidence="5" id="KW-1185">Reference proteome</keyword>
<dbReference type="STRING" id="1314782.A0A165NQ10"/>
<accession>A0A165NQ10</accession>
<dbReference type="InParanoid" id="A0A165NQ10"/>
<keyword evidence="2" id="KW-0067">ATP-binding</keyword>
<reference evidence="4 5" key="1">
    <citation type="journal article" date="2016" name="Mol. Biol. Evol.">
        <title>Comparative Genomics of Early-Diverging Mushroom-Forming Fungi Provides Insights into the Origins of Lignocellulose Decay Capabilities.</title>
        <authorList>
            <person name="Nagy L.G."/>
            <person name="Riley R."/>
            <person name="Tritt A."/>
            <person name="Adam C."/>
            <person name="Daum C."/>
            <person name="Floudas D."/>
            <person name="Sun H."/>
            <person name="Yadav J.S."/>
            <person name="Pangilinan J."/>
            <person name="Larsson K.H."/>
            <person name="Matsuura K."/>
            <person name="Barry K."/>
            <person name="Labutti K."/>
            <person name="Kuo R."/>
            <person name="Ohm R.A."/>
            <person name="Bhattacharya S.S."/>
            <person name="Shirouzu T."/>
            <person name="Yoshinaga Y."/>
            <person name="Martin F.M."/>
            <person name="Grigoriev I.V."/>
            <person name="Hibbett D.S."/>
        </authorList>
    </citation>
    <scope>NUCLEOTIDE SEQUENCE [LARGE SCALE GENOMIC DNA]</scope>
    <source>
        <strain evidence="4 5">HHB14362 ss-1</strain>
    </source>
</reference>
<dbReference type="EMBL" id="KV425629">
    <property type="protein sequence ID" value="KZT19943.1"/>
    <property type="molecule type" value="Genomic_DNA"/>
</dbReference>
<dbReference type="PANTHER" id="PTHR24346:SF30">
    <property type="entry name" value="MATERNAL EMBRYONIC LEUCINE ZIPPER KINASE"/>
    <property type="match status" value="1"/>
</dbReference>
<dbReference type="AlphaFoldDB" id="A0A165NQ10"/>
<keyword evidence="1" id="KW-0547">Nucleotide-binding</keyword>
<dbReference type="GO" id="GO:0004674">
    <property type="term" value="F:protein serine/threonine kinase activity"/>
    <property type="evidence" value="ECO:0007669"/>
    <property type="project" value="TreeGrafter"/>
</dbReference>
<dbReference type="InterPro" id="IPR000719">
    <property type="entry name" value="Prot_kinase_dom"/>
</dbReference>
<evidence type="ECO:0000259" key="3">
    <source>
        <dbReference type="PROSITE" id="PS50011"/>
    </source>
</evidence>
<dbReference type="Proteomes" id="UP000076761">
    <property type="component" value="Unassembled WGS sequence"/>
</dbReference>
<keyword evidence="4" id="KW-0418">Kinase</keyword>